<evidence type="ECO:0000259" key="1">
    <source>
        <dbReference type="Pfam" id="PF04545"/>
    </source>
</evidence>
<dbReference type="InterPro" id="IPR013324">
    <property type="entry name" value="RNA_pol_sigma_r3/r4-like"/>
</dbReference>
<dbReference type="GO" id="GO:0003700">
    <property type="term" value="F:DNA-binding transcription factor activity"/>
    <property type="evidence" value="ECO:0007669"/>
    <property type="project" value="InterPro"/>
</dbReference>
<accession>A0A9X6R8M1</accession>
<dbReference type="GO" id="GO:0006352">
    <property type="term" value="P:DNA-templated transcription initiation"/>
    <property type="evidence" value="ECO:0007669"/>
    <property type="project" value="InterPro"/>
</dbReference>
<dbReference type="Gene3D" id="1.20.140.160">
    <property type="match status" value="1"/>
</dbReference>
<gene>
    <name evidence="2" type="ORF">BK784_35815</name>
</gene>
<dbReference type="RefSeq" id="WP_088071087.1">
    <property type="nucleotide sequence ID" value="NZ_MOOV01000284.1"/>
</dbReference>
<dbReference type="NCBIfam" id="TIGR02937">
    <property type="entry name" value="sigma70-ECF"/>
    <property type="match status" value="1"/>
</dbReference>
<dbReference type="EMBL" id="MOOV01000284">
    <property type="protein sequence ID" value="OUB84303.1"/>
    <property type="molecule type" value="Genomic_DNA"/>
</dbReference>
<reference evidence="2 3" key="1">
    <citation type="submission" date="2016-10" db="EMBL/GenBank/DDBJ databases">
        <title>Comparative genomics of Bacillus thuringiensis reveals a path to pathogens against multiple invertebrate hosts.</title>
        <authorList>
            <person name="Zheng J."/>
            <person name="Gao Q."/>
            <person name="Liu H."/>
            <person name="Peng D."/>
            <person name="Ruan L."/>
            <person name="Sun M."/>
        </authorList>
    </citation>
    <scope>NUCLEOTIDE SEQUENCE [LARGE SCALE GENOMIC DNA]</scope>
    <source>
        <strain evidence="2">T30001</strain>
    </source>
</reference>
<protein>
    <submittedName>
        <fullName evidence="2">RNA polymerase subunit sigma-70</fullName>
    </submittedName>
</protein>
<feature type="domain" description="RNA polymerase sigma-70 region 4" evidence="1">
    <location>
        <begin position="143"/>
        <end position="190"/>
    </location>
</feature>
<proteinExistence type="predicted"/>
<evidence type="ECO:0000313" key="3">
    <source>
        <dbReference type="Proteomes" id="UP000195160"/>
    </source>
</evidence>
<dbReference type="SUPFAM" id="SSF88659">
    <property type="entry name" value="Sigma3 and sigma4 domains of RNA polymerase sigma factors"/>
    <property type="match status" value="1"/>
</dbReference>
<dbReference type="Pfam" id="PF04545">
    <property type="entry name" value="Sigma70_r4"/>
    <property type="match status" value="1"/>
</dbReference>
<dbReference type="Proteomes" id="UP000195160">
    <property type="component" value="Unassembled WGS sequence"/>
</dbReference>
<evidence type="ECO:0000313" key="2">
    <source>
        <dbReference type="EMBL" id="OUB84303.1"/>
    </source>
</evidence>
<dbReference type="InterPro" id="IPR014284">
    <property type="entry name" value="RNA_pol_sigma-70_dom"/>
</dbReference>
<sequence>MSNKSLAIFHSKYQNKLKEPILQRFLENPLNYSLFLKAVEHPTTENKQLLDKAFKIHFKKIKIISYISNLIYFYSIDFDKKVSLNKNRYLLNLDKTITNEEDNHTTLLELINNDLEDSTSRQFEENQLHLKEHITNKLLYEGLNLLTEKQLKILELYYVCEYNNKQIAKILSESEQTISYNHKKALKKLKSKLI</sequence>
<comment type="caution">
    <text evidence="2">The sequence shown here is derived from an EMBL/GenBank/DDBJ whole genome shotgun (WGS) entry which is preliminary data.</text>
</comment>
<organism evidence="2 3">
    <name type="scientific">Bacillus thuringiensis subsp. medellin</name>
    <dbReference type="NCBI Taxonomy" id="79672"/>
    <lineage>
        <taxon>Bacteria</taxon>
        <taxon>Bacillati</taxon>
        <taxon>Bacillota</taxon>
        <taxon>Bacilli</taxon>
        <taxon>Bacillales</taxon>
        <taxon>Bacillaceae</taxon>
        <taxon>Bacillus</taxon>
        <taxon>Bacillus cereus group</taxon>
    </lineage>
</organism>
<name>A0A9X6R8M1_BACTV</name>
<dbReference type="InterPro" id="IPR007630">
    <property type="entry name" value="RNA_pol_sigma70_r4"/>
</dbReference>
<dbReference type="AlphaFoldDB" id="A0A9X6R8M1"/>